<feature type="domain" description="Competence protein CoiA-like N-terminal" evidence="2">
    <location>
        <begin position="25"/>
        <end position="62"/>
    </location>
</feature>
<name>A0ABQ3V2S1_9CHLR</name>
<organism evidence="3 4">
    <name type="scientific">Ktedonobacter robiniae</name>
    <dbReference type="NCBI Taxonomy" id="2778365"/>
    <lineage>
        <taxon>Bacteria</taxon>
        <taxon>Bacillati</taxon>
        <taxon>Chloroflexota</taxon>
        <taxon>Ktedonobacteria</taxon>
        <taxon>Ktedonobacterales</taxon>
        <taxon>Ktedonobacteraceae</taxon>
        <taxon>Ktedonobacter</taxon>
    </lineage>
</organism>
<dbReference type="EMBL" id="BNJG01000003">
    <property type="protein sequence ID" value="GHO59257.1"/>
    <property type="molecule type" value="Genomic_DNA"/>
</dbReference>
<evidence type="ECO:0000313" key="4">
    <source>
        <dbReference type="Proteomes" id="UP000654345"/>
    </source>
</evidence>
<evidence type="ECO:0000259" key="1">
    <source>
        <dbReference type="Pfam" id="PF06054"/>
    </source>
</evidence>
<sequence length="155" mass="17632">MSFIALRKDTGERVDITRYPPKKEALKHVELLCQECAGILRVREGDVRVAHFAHLPGAHCEAAGESQEHKNGKIYLRDHLINIFPEYAGAVFDFEYRVPEVDRIIDLLVTLPDGRRIAHEVQLASITTKTLQQRTDDYAEAGIATVWWLGEVLIR</sequence>
<keyword evidence="4" id="KW-1185">Reference proteome</keyword>
<protein>
    <submittedName>
        <fullName evidence="3">Uncharacterized protein</fullName>
    </submittedName>
</protein>
<dbReference type="InterPro" id="IPR057253">
    <property type="entry name" value="CoiA-like_N"/>
</dbReference>
<dbReference type="Proteomes" id="UP000654345">
    <property type="component" value="Unassembled WGS sequence"/>
</dbReference>
<feature type="domain" description="Competence protein CoiA nuclease-like" evidence="1">
    <location>
        <begin position="65"/>
        <end position="151"/>
    </location>
</feature>
<dbReference type="Pfam" id="PF25164">
    <property type="entry name" value="CoiA_N"/>
    <property type="match status" value="1"/>
</dbReference>
<dbReference type="RefSeq" id="WP_201375455.1">
    <property type="nucleotide sequence ID" value="NZ_BNJG01000003.1"/>
</dbReference>
<accession>A0ABQ3V2S1</accession>
<dbReference type="Pfam" id="PF06054">
    <property type="entry name" value="CoiA_nuc"/>
    <property type="match status" value="1"/>
</dbReference>
<comment type="caution">
    <text evidence="3">The sequence shown here is derived from an EMBL/GenBank/DDBJ whole genome shotgun (WGS) entry which is preliminary data.</text>
</comment>
<evidence type="ECO:0000313" key="3">
    <source>
        <dbReference type="EMBL" id="GHO59257.1"/>
    </source>
</evidence>
<reference evidence="3 4" key="1">
    <citation type="journal article" date="2021" name="Int. J. Syst. Evol. Microbiol.">
        <title>Reticulibacter mediterranei gen. nov., sp. nov., within the new family Reticulibacteraceae fam. nov., and Ktedonospora formicarum gen. nov., sp. nov., Ktedonobacter robiniae sp. nov., Dictyobacter formicarum sp. nov. and Dictyobacter arantiisoli sp. nov., belonging to the class Ktedonobacteria.</title>
        <authorList>
            <person name="Yabe S."/>
            <person name="Zheng Y."/>
            <person name="Wang C.M."/>
            <person name="Sakai Y."/>
            <person name="Abe K."/>
            <person name="Yokota A."/>
            <person name="Donadio S."/>
            <person name="Cavaletti L."/>
            <person name="Monciardini P."/>
        </authorList>
    </citation>
    <scope>NUCLEOTIDE SEQUENCE [LARGE SCALE GENOMIC DNA]</scope>
    <source>
        <strain evidence="3 4">SOSP1-30</strain>
    </source>
</reference>
<dbReference type="InterPro" id="IPR010330">
    <property type="entry name" value="CoiA_nuc"/>
</dbReference>
<gene>
    <name evidence="3" type="ORF">KSB_77320</name>
</gene>
<evidence type="ECO:0000259" key="2">
    <source>
        <dbReference type="Pfam" id="PF25164"/>
    </source>
</evidence>
<proteinExistence type="predicted"/>